<dbReference type="GeneID" id="107478175"/>
<accession>A0A6P4CN09</accession>
<sequence>MERGLRQQDPLSPFLFVLVVDVLHRMIGEAVRNRRISPLLVGRNNIELSHLQFADDTILFYPTEEGTIRNYKRLLRCFELMSGLSINFEKSSIIPINCDRSWVRRMCHLLSCKEAALPVKYLDIFLGANPRLVRTWKPVIDKVEEKLSLWKAKTFNKAGKLVLIKSVLNSLHVYYLSLYKMPKTVAEKLIFLQRWFLWSTEDGRNGIPLVK</sequence>
<dbReference type="KEGG" id="adu:107478175"/>
<dbReference type="AlphaFoldDB" id="A0A6P4CN09"/>
<organism evidence="2 3">
    <name type="scientific">Arachis duranensis</name>
    <name type="common">Wild peanut</name>
    <dbReference type="NCBI Taxonomy" id="130453"/>
    <lineage>
        <taxon>Eukaryota</taxon>
        <taxon>Viridiplantae</taxon>
        <taxon>Streptophyta</taxon>
        <taxon>Embryophyta</taxon>
        <taxon>Tracheophyta</taxon>
        <taxon>Spermatophyta</taxon>
        <taxon>Magnoliopsida</taxon>
        <taxon>eudicotyledons</taxon>
        <taxon>Gunneridae</taxon>
        <taxon>Pentapetalae</taxon>
        <taxon>rosids</taxon>
        <taxon>fabids</taxon>
        <taxon>Fabales</taxon>
        <taxon>Fabaceae</taxon>
        <taxon>Papilionoideae</taxon>
        <taxon>50 kb inversion clade</taxon>
        <taxon>dalbergioids sensu lato</taxon>
        <taxon>Dalbergieae</taxon>
        <taxon>Pterocarpus clade</taxon>
        <taxon>Arachis</taxon>
    </lineage>
</organism>
<gene>
    <name evidence="3" type="primary">LOC107478175</name>
</gene>
<keyword evidence="2" id="KW-1185">Reference proteome</keyword>
<evidence type="ECO:0000313" key="2">
    <source>
        <dbReference type="Proteomes" id="UP000515211"/>
    </source>
</evidence>
<dbReference type="PROSITE" id="PS50878">
    <property type="entry name" value="RT_POL"/>
    <property type="match status" value="1"/>
</dbReference>
<name>A0A6P4CN09_ARADU</name>
<dbReference type="Pfam" id="PF00078">
    <property type="entry name" value="RVT_1"/>
    <property type="match status" value="1"/>
</dbReference>
<evidence type="ECO:0000259" key="1">
    <source>
        <dbReference type="PROSITE" id="PS50878"/>
    </source>
</evidence>
<reference evidence="2" key="1">
    <citation type="journal article" date="2016" name="Nat. Genet.">
        <title>The genome sequences of Arachis duranensis and Arachis ipaensis, the diploid ancestors of cultivated peanut.</title>
        <authorList>
            <person name="Bertioli D.J."/>
            <person name="Cannon S.B."/>
            <person name="Froenicke L."/>
            <person name="Huang G."/>
            <person name="Farmer A.D."/>
            <person name="Cannon E.K."/>
            <person name="Liu X."/>
            <person name="Gao D."/>
            <person name="Clevenger J."/>
            <person name="Dash S."/>
            <person name="Ren L."/>
            <person name="Moretzsohn M.C."/>
            <person name="Shirasawa K."/>
            <person name="Huang W."/>
            <person name="Vidigal B."/>
            <person name="Abernathy B."/>
            <person name="Chu Y."/>
            <person name="Niederhuth C.E."/>
            <person name="Umale P."/>
            <person name="Araujo A.C."/>
            <person name="Kozik A."/>
            <person name="Kim K.D."/>
            <person name="Burow M.D."/>
            <person name="Varshney R.K."/>
            <person name="Wang X."/>
            <person name="Zhang X."/>
            <person name="Barkley N."/>
            <person name="Guimaraes P.M."/>
            <person name="Isobe S."/>
            <person name="Guo B."/>
            <person name="Liao B."/>
            <person name="Stalker H.T."/>
            <person name="Schmitz R.J."/>
            <person name="Scheffler B.E."/>
            <person name="Leal-Bertioli S.C."/>
            <person name="Xun X."/>
            <person name="Jackson S.A."/>
            <person name="Michelmore R."/>
            <person name="Ozias-Akins P."/>
        </authorList>
    </citation>
    <scope>NUCLEOTIDE SEQUENCE [LARGE SCALE GENOMIC DNA]</scope>
    <source>
        <strain evidence="2">cv. V14167</strain>
    </source>
</reference>
<dbReference type="PANTHER" id="PTHR33116">
    <property type="entry name" value="REVERSE TRANSCRIPTASE ZINC-BINDING DOMAIN-CONTAINING PROTEIN-RELATED-RELATED"/>
    <property type="match status" value="1"/>
</dbReference>
<proteinExistence type="predicted"/>
<reference evidence="3" key="2">
    <citation type="submission" date="2025-08" db="UniProtKB">
        <authorList>
            <consortium name="RefSeq"/>
        </authorList>
    </citation>
    <scope>IDENTIFICATION</scope>
    <source>
        <tissue evidence="3">Whole plant</tissue>
    </source>
</reference>
<feature type="domain" description="Reverse transcriptase" evidence="1">
    <location>
        <begin position="1"/>
        <end position="126"/>
    </location>
</feature>
<dbReference type="PANTHER" id="PTHR33116:SF78">
    <property type="entry name" value="OS12G0587133 PROTEIN"/>
    <property type="match status" value="1"/>
</dbReference>
<dbReference type="RefSeq" id="XP_015953807.1">
    <property type="nucleotide sequence ID" value="XM_016098321.1"/>
</dbReference>
<protein>
    <submittedName>
        <fullName evidence="3">Uncharacterized protein LOC107478175</fullName>
    </submittedName>
</protein>
<evidence type="ECO:0000313" key="3">
    <source>
        <dbReference type="RefSeq" id="XP_015953807.1"/>
    </source>
</evidence>
<dbReference type="InterPro" id="IPR000477">
    <property type="entry name" value="RT_dom"/>
</dbReference>
<dbReference type="Proteomes" id="UP000515211">
    <property type="component" value="Chromosome 3"/>
</dbReference>